<sequence>MPVFKNLQPKIKEIKRKAGGVINIGGERETKVREDVGNKEAANMRACGKGARSGCSGPSSSDCTDIVVCIDTHNEVAMVLRSMQTSLFTPLPPYTPTTVPPEAYMPQFWWPYTPTMNPFLIIIPSSHKNGH</sequence>
<dbReference type="Proteomes" id="UP000008063">
    <property type="component" value="Unassembled WGS sequence"/>
</dbReference>
<accession>F8PHF7</accession>
<gene>
    <name evidence="1" type="ORF">SERLA73DRAFT_68653</name>
</gene>
<dbReference type="EMBL" id="GL945474">
    <property type="protein sequence ID" value="EGO05003.1"/>
    <property type="molecule type" value="Genomic_DNA"/>
</dbReference>
<keyword evidence="2" id="KW-1185">Reference proteome</keyword>
<name>F8PHF7_SERL3</name>
<dbReference type="AlphaFoldDB" id="F8PHF7"/>
<evidence type="ECO:0000313" key="1">
    <source>
        <dbReference type="EMBL" id="EGO05003.1"/>
    </source>
</evidence>
<evidence type="ECO:0000313" key="2">
    <source>
        <dbReference type="Proteomes" id="UP000008063"/>
    </source>
</evidence>
<dbReference type="HOGENOM" id="CLU_1928859_0_0_1"/>
<protein>
    <submittedName>
        <fullName evidence="1">Uncharacterized protein</fullName>
    </submittedName>
</protein>
<reference evidence="2" key="1">
    <citation type="journal article" date="2011" name="Science">
        <title>The plant cell wall-decomposing machinery underlies the functional diversity of forest fungi.</title>
        <authorList>
            <person name="Eastwood D.C."/>
            <person name="Floudas D."/>
            <person name="Binder M."/>
            <person name="Majcherczyk A."/>
            <person name="Schneider P."/>
            <person name="Aerts A."/>
            <person name="Asiegbu F.O."/>
            <person name="Baker S.E."/>
            <person name="Barry K."/>
            <person name="Bendiksby M."/>
            <person name="Blumentritt M."/>
            <person name="Coutinho P.M."/>
            <person name="Cullen D."/>
            <person name="de Vries R.P."/>
            <person name="Gathman A."/>
            <person name="Goodell B."/>
            <person name="Henrissat B."/>
            <person name="Ihrmark K."/>
            <person name="Kauserud H."/>
            <person name="Kohler A."/>
            <person name="LaButti K."/>
            <person name="Lapidus A."/>
            <person name="Lavin J.L."/>
            <person name="Lee Y.-H."/>
            <person name="Lindquist E."/>
            <person name="Lilly W."/>
            <person name="Lucas S."/>
            <person name="Morin E."/>
            <person name="Murat C."/>
            <person name="Oguiza J.A."/>
            <person name="Park J."/>
            <person name="Pisabarro A.G."/>
            <person name="Riley R."/>
            <person name="Rosling A."/>
            <person name="Salamov A."/>
            <person name="Schmidt O."/>
            <person name="Schmutz J."/>
            <person name="Skrede I."/>
            <person name="Stenlid J."/>
            <person name="Wiebenga A."/>
            <person name="Xie X."/>
            <person name="Kuees U."/>
            <person name="Hibbett D.S."/>
            <person name="Hoffmeister D."/>
            <person name="Hoegberg N."/>
            <person name="Martin F."/>
            <person name="Grigoriev I.V."/>
            <person name="Watkinson S.C."/>
        </authorList>
    </citation>
    <scope>NUCLEOTIDE SEQUENCE [LARGE SCALE GENOMIC DNA]</scope>
    <source>
        <strain evidence="2">strain S7.3</strain>
    </source>
</reference>
<proteinExistence type="predicted"/>
<organism evidence="2">
    <name type="scientific">Serpula lacrymans var. lacrymans (strain S7.3)</name>
    <name type="common">Dry rot fungus</name>
    <dbReference type="NCBI Taxonomy" id="936435"/>
    <lineage>
        <taxon>Eukaryota</taxon>
        <taxon>Fungi</taxon>
        <taxon>Dikarya</taxon>
        <taxon>Basidiomycota</taxon>
        <taxon>Agaricomycotina</taxon>
        <taxon>Agaricomycetes</taxon>
        <taxon>Agaricomycetidae</taxon>
        <taxon>Boletales</taxon>
        <taxon>Coniophorineae</taxon>
        <taxon>Serpulaceae</taxon>
        <taxon>Serpula</taxon>
    </lineage>
</organism>
<dbReference type="InParanoid" id="F8PHF7"/>